<organism evidence="4 5">
    <name type="scientific">Trichomonas vaginalis (strain ATCC PRA-98 / G3)</name>
    <dbReference type="NCBI Taxonomy" id="412133"/>
    <lineage>
        <taxon>Eukaryota</taxon>
        <taxon>Metamonada</taxon>
        <taxon>Parabasalia</taxon>
        <taxon>Trichomonadida</taxon>
        <taxon>Trichomonadidae</taxon>
        <taxon>Trichomonas</taxon>
    </lineage>
</organism>
<dbReference type="Pfam" id="PF00071">
    <property type="entry name" value="Ras"/>
    <property type="match status" value="1"/>
</dbReference>
<sequence length="205" mass="22919">MGEEQLTFKFILVGDSGVGKTSMCKMFCENIFEENQTQTIGLEFSRRTVDIKGNTIKIQFWDTAGQERFRSITKSYFHSAAAVFVVYDVSNRNSFNSVGDWINDAVNLSPPNSVKVMIGNKTDLLSKREVPFVEANDLATQHNFAYYETSALSGDKLEETFLKTAEKVYNTVSAFKIDSVSLKRDSIDQPLDEIVIGGGSKFPCC</sequence>
<dbReference type="GO" id="GO:0005794">
    <property type="term" value="C:Golgi apparatus"/>
    <property type="evidence" value="ECO:0000318"/>
    <property type="project" value="GO_Central"/>
</dbReference>
<dbReference type="CDD" id="cd00154">
    <property type="entry name" value="Rab"/>
    <property type="match status" value="1"/>
</dbReference>
<dbReference type="SMART" id="SM00176">
    <property type="entry name" value="RAN"/>
    <property type="match status" value="1"/>
</dbReference>
<evidence type="ECO:0000256" key="3">
    <source>
        <dbReference type="ARBA" id="ARBA00023134"/>
    </source>
</evidence>
<dbReference type="OrthoDB" id="9989112at2759"/>
<dbReference type="InParanoid" id="A2FSW8"/>
<accession>A2FSW8</accession>
<dbReference type="OMA" id="MTEVKPV"/>
<protein>
    <submittedName>
        <fullName evidence="4">Ras family protein</fullName>
    </submittedName>
</protein>
<dbReference type="Proteomes" id="UP000001542">
    <property type="component" value="Unassembled WGS sequence"/>
</dbReference>
<dbReference type="VEuPathDB" id="TrichDB:TVAG_001600"/>
<dbReference type="PRINTS" id="PR00449">
    <property type="entry name" value="RASTRNSFRMNG"/>
</dbReference>
<dbReference type="SMR" id="A2FSW8"/>
<dbReference type="KEGG" id="tva:4749706"/>
<keyword evidence="3" id="KW-0342">GTP-binding</keyword>
<reference evidence="4" key="1">
    <citation type="submission" date="2006-10" db="EMBL/GenBank/DDBJ databases">
        <authorList>
            <person name="Amadeo P."/>
            <person name="Zhao Q."/>
            <person name="Wortman J."/>
            <person name="Fraser-Liggett C."/>
            <person name="Carlton J."/>
        </authorList>
    </citation>
    <scope>NUCLEOTIDE SEQUENCE</scope>
    <source>
        <strain evidence="4">G3</strain>
    </source>
</reference>
<dbReference type="Gene3D" id="3.40.50.300">
    <property type="entry name" value="P-loop containing nucleotide triphosphate hydrolases"/>
    <property type="match status" value="1"/>
</dbReference>
<dbReference type="PANTHER" id="PTHR47979">
    <property type="entry name" value="DRAB11-RELATED"/>
    <property type="match status" value="1"/>
</dbReference>
<dbReference type="GO" id="GO:0003924">
    <property type="term" value="F:GTPase activity"/>
    <property type="evidence" value="ECO:0000318"/>
    <property type="project" value="GO_Central"/>
</dbReference>
<dbReference type="VEuPathDB" id="TrichDB:TVAGG3_0315830"/>
<evidence type="ECO:0000313" key="5">
    <source>
        <dbReference type="Proteomes" id="UP000001542"/>
    </source>
</evidence>
<dbReference type="SMART" id="SM00175">
    <property type="entry name" value="RAB"/>
    <property type="match status" value="1"/>
</dbReference>
<dbReference type="PROSITE" id="PS51420">
    <property type="entry name" value="RHO"/>
    <property type="match status" value="1"/>
</dbReference>
<dbReference type="InterPro" id="IPR001806">
    <property type="entry name" value="Small_GTPase"/>
</dbReference>
<dbReference type="FunFam" id="3.40.50.300:FF:001072">
    <property type="entry name" value="Rab family GTPase"/>
    <property type="match status" value="1"/>
</dbReference>
<comment type="similarity">
    <text evidence="1">Belongs to the small GTPase superfamily. Rab family.</text>
</comment>
<dbReference type="InterPro" id="IPR005225">
    <property type="entry name" value="Small_GTP-bd"/>
</dbReference>
<dbReference type="EMBL" id="DS113997">
    <property type="protein sequence ID" value="EAX91990.1"/>
    <property type="molecule type" value="Genomic_DNA"/>
</dbReference>
<dbReference type="PROSITE" id="PS51419">
    <property type="entry name" value="RAB"/>
    <property type="match status" value="1"/>
</dbReference>
<dbReference type="GO" id="GO:0005525">
    <property type="term" value="F:GTP binding"/>
    <property type="evidence" value="ECO:0000318"/>
    <property type="project" value="GO_Central"/>
</dbReference>
<keyword evidence="2" id="KW-0547">Nucleotide-binding</keyword>
<dbReference type="InterPro" id="IPR050209">
    <property type="entry name" value="Rab_GTPases_membrane_traffic"/>
</dbReference>
<name>A2FSW8_TRIV3</name>
<dbReference type="GO" id="GO:0016192">
    <property type="term" value="P:vesicle-mediated transport"/>
    <property type="evidence" value="ECO:0000318"/>
    <property type="project" value="GO_Central"/>
</dbReference>
<dbReference type="AlphaFoldDB" id="A2FSW8"/>
<evidence type="ECO:0000256" key="1">
    <source>
        <dbReference type="ARBA" id="ARBA00006270"/>
    </source>
</evidence>
<dbReference type="SMART" id="SM00174">
    <property type="entry name" value="RHO"/>
    <property type="match status" value="1"/>
</dbReference>
<proteinExistence type="inferred from homology"/>
<dbReference type="SUPFAM" id="SSF52540">
    <property type="entry name" value="P-loop containing nucleoside triphosphate hydrolases"/>
    <property type="match status" value="1"/>
</dbReference>
<dbReference type="NCBIfam" id="TIGR00231">
    <property type="entry name" value="small_GTP"/>
    <property type="match status" value="1"/>
</dbReference>
<keyword evidence="5" id="KW-1185">Reference proteome</keyword>
<dbReference type="InterPro" id="IPR027417">
    <property type="entry name" value="P-loop_NTPase"/>
</dbReference>
<evidence type="ECO:0000256" key="2">
    <source>
        <dbReference type="ARBA" id="ARBA00022741"/>
    </source>
</evidence>
<dbReference type="eggNOG" id="KOG0086">
    <property type="taxonomic scope" value="Eukaryota"/>
</dbReference>
<reference evidence="4" key="2">
    <citation type="journal article" date="2007" name="Science">
        <title>Draft genome sequence of the sexually transmitted pathogen Trichomonas vaginalis.</title>
        <authorList>
            <person name="Carlton J.M."/>
            <person name="Hirt R.P."/>
            <person name="Silva J.C."/>
            <person name="Delcher A.L."/>
            <person name="Schatz M."/>
            <person name="Zhao Q."/>
            <person name="Wortman J.R."/>
            <person name="Bidwell S.L."/>
            <person name="Alsmark U.C.M."/>
            <person name="Besteiro S."/>
            <person name="Sicheritz-Ponten T."/>
            <person name="Noel C.J."/>
            <person name="Dacks J.B."/>
            <person name="Foster P.G."/>
            <person name="Simillion C."/>
            <person name="Van de Peer Y."/>
            <person name="Miranda-Saavedra D."/>
            <person name="Barton G.J."/>
            <person name="Westrop G.D."/>
            <person name="Mueller S."/>
            <person name="Dessi D."/>
            <person name="Fiori P.L."/>
            <person name="Ren Q."/>
            <person name="Paulsen I."/>
            <person name="Zhang H."/>
            <person name="Bastida-Corcuera F.D."/>
            <person name="Simoes-Barbosa A."/>
            <person name="Brown M.T."/>
            <person name="Hayes R.D."/>
            <person name="Mukherjee M."/>
            <person name="Okumura C.Y."/>
            <person name="Schneider R."/>
            <person name="Smith A.J."/>
            <person name="Vanacova S."/>
            <person name="Villalvazo M."/>
            <person name="Haas B.J."/>
            <person name="Pertea M."/>
            <person name="Feldblyum T.V."/>
            <person name="Utterback T.R."/>
            <person name="Shu C.L."/>
            <person name="Osoegawa K."/>
            <person name="de Jong P.J."/>
            <person name="Hrdy I."/>
            <person name="Horvathova L."/>
            <person name="Zubacova Z."/>
            <person name="Dolezal P."/>
            <person name="Malik S.B."/>
            <person name="Logsdon J.M. Jr."/>
            <person name="Henze K."/>
            <person name="Gupta A."/>
            <person name="Wang C.C."/>
            <person name="Dunne R.L."/>
            <person name="Upcroft J.A."/>
            <person name="Upcroft P."/>
            <person name="White O."/>
            <person name="Salzberg S.L."/>
            <person name="Tang P."/>
            <person name="Chiu C.-H."/>
            <person name="Lee Y.-S."/>
            <person name="Embley T.M."/>
            <person name="Coombs G.H."/>
            <person name="Mottram J.C."/>
            <person name="Tachezy J."/>
            <person name="Fraser-Liggett C.M."/>
            <person name="Johnson P.J."/>
        </authorList>
    </citation>
    <scope>NUCLEOTIDE SEQUENCE [LARGE SCALE GENOMIC DNA]</scope>
    <source>
        <strain evidence="4">G3</strain>
    </source>
</reference>
<dbReference type="SMART" id="SM00173">
    <property type="entry name" value="RAS"/>
    <property type="match status" value="1"/>
</dbReference>
<evidence type="ECO:0000313" key="4">
    <source>
        <dbReference type="EMBL" id="EAX91990.1"/>
    </source>
</evidence>
<dbReference type="STRING" id="5722.A2FSW8"/>
<gene>
    <name evidence="4" type="ORF">TVAG_001600</name>
</gene>
<dbReference type="PROSITE" id="PS51421">
    <property type="entry name" value="RAS"/>
    <property type="match status" value="1"/>
</dbReference>
<dbReference type="RefSeq" id="XP_001304920.1">
    <property type="nucleotide sequence ID" value="XM_001304919.1"/>
</dbReference>